<dbReference type="CDD" id="cd03202">
    <property type="entry name" value="GST_C_etherase_LigE"/>
    <property type="match status" value="1"/>
</dbReference>
<evidence type="ECO:0000313" key="4">
    <source>
        <dbReference type="Proteomes" id="UP000214603"/>
    </source>
</evidence>
<comment type="caution">
    <text evidence="3">The sequence shown here is derived from an EMBL/GenBank/DDBJ whole genome shotgun (WGS) entry which is preliminary data.</text>
</comment>
<dbReference type="Proteomes" id="UP000214603">
    <property type="component" value="Unassembled WGS sequence"/>
</dbReference>
<dbReference type="InterPro" id="IPR050983">
    <property type="entry name" value="GST_Omega/HSP26"/>
</dbReference>
<dbReference type="InterPro" id="IPR036249">
    <property type="entry name" value="Thioredoxin-like_sf"/>
</dbReference>
<dbReference type="RefSeq" id="WP_088603050.1">
    <property type="nucleotide sequence ID" value="NZ_NJIH01000004.1"/>
</dbReference>
<sequence length="253" mass="28508">MTQEIILYELAAADDTRFSPFCWRTRFSLAHKGLPFKSVHIGFTDIGELGGANRTVPAIRSGDTFVEDSWDIAVYLDQHYPDRPPLLGCELGKGVARFVECFTDKVIHPTILRLVSRDVFDRMDPYDRPYFRLSREEMLGCSLEEAQATRDQTVRAFRKAIHPIRLTLNKQPWLSGASPGHADYIVMAAFQWGRLATDFKILEDDDPIAQWFERGLDLHHGFGRKVHPDDGGPGFAGTGLWKASMRPVGAGIC</sequence>
<dbReference type="PANTHER" id="PTHR43968">
    <property type="match status" value="1"/>
</dbReference>
<name>A0A225ML51_9BURK</name>
<dbReference type="AlphaFoldDB" id="A0A225ML51"/>
<organism evidence="3 4">
    <name type="scientific">Candidimonas nitroreducens</name>
    <dbReference type="NCBI Taxonomy" id="683354"/>
    <lineage>
        <taxon>Bacteria</taxon>
        <taxon>Pseudomonadati</taxon>
        <taxon>Pseudomonadota</taxon>
        <taxon>Betaproteobacteria</taxon>
        <taxon>Burkholderiales</taxon>
        <taxon>Alcaligenaceae</taxon>
        <taxon>Candidimonas</taxon>
    </lineage>
</organism>
<feature type="domain" description="Glutathione S-transferase UstS-like C-terminal" evidence="2">
    <location>
        <begin position="98"/>
        <end position="198"/>
    </location>
</feature>
<protein>
    <submittedName>
        <fullName evidence="3">Beta-aryl ether-cleaving protein</fullName>
    </submittedName>
</protein>
<evidence type="ECO:0000259" key="1">
    <source>
        <dbReference type="Pfam" id="PF13409"/>
    </source>
</evidence>
<accession>A0A225ML51</accession>
<dbReference type="InterPro" id="IPR036282">
    <property type="entry name" value="Glutathione-S-Trfase_C_sf"/>
</dbReference>
<dbReference type="GO" id="GO:0005737">
    <property type="term" value="C:cytoplasm"/>
    <property type="evidence" value="ECO:0007669"/>
    <property type="project" value="TreeGrafter"/>
</dbReference>
<dbReference type="Pfam" id="PF22041">
    <property type="entry name" value="GST_C_7"/>
    <property type="match status" value="1"/>
</dbReference>
<dbReference type="InterPro" id="IPR004045">
    <property type="entry name" value="Glutathione_S-Trfase_N"/>
</dbReference>
<feature type="domain" description="GST N-terminal" evidence="1">
    <location>
        <begin position="18"/>
        <end position="78"/>
    </location>
</feature>
<gene>
    <name evidence="3" type="ORF">CEY11_09100</name>
</gene>
<evidence type="ECO:0000259" key="2">
    <source>
        <dbReference type="Pfam" id="PF22041"/>
    </source>
</evidence>
<proteinExistence type="predicted"/>
<dbReference type="SUPFAM" id="SSF52833">
    <property type="entry name" value="Thioredoxin-like"/>
    <property type="match status" value="1"/>
</dbReference>
<dbReference type="PANTHER" id="PTHR43968:SF6">
    <property type="entry name" value="GLUTATHIONE S-TRANSFERASE OMEGA"/>
    <property type="match status" value="1"/>
</dbReference>
<dbReference type="Gene3D" id="1.20.1050.10">
    <property type="match status" value="1"/>
</dbReference>
<dbReference type="SUPFAM" id="SSF47616">
    <property type="entry name" value="GST C-terminal domain-like"/>
    <property type="match status" value="1"/>
</dbReference>
<reference evidence="4" key="1">
    <citation type="submission" date="2017-06" db="EMBL/GenBank/DDBJ databases">
        <title>Herbaspirillum phytohormonus sp. nov., isolated from the root nodule of Robinia pseudoacacia in lead-zinc mine.</title>
        <authorList>
            <person name="Fan M."/>
            <person name="Lin Y."/>
        </authorList>
    </citation>
    <scope>NUCLEOTIDE SEQUENCE [LARGE SCALE GENOMIC DNA]</scope>
    <source>
        <strain evidence="4">SC-089</strain>
    </source>
</reference>
<dbReference type="Gene3D" id="3.40.30.10">
    <property type="entry name" value="Glutaredoxin"/>
    <property type="match status" value="1"/>
</dbReference>
<dbReference type="OrthoDB" id="9782992at2"/>
<keyword evidence="4" id="KW-1185">Reference proteome</keyword>
<dbReference type="InterPro" id="IPR054416">
    <property type="entry name" value="GST_UstS-like_C"/>
</dbReference>
<evidence type="ECO:0000313" key="3">
    <source>
        <dbReference type="EMBL" id="OWT61964.1"/>
    </source>
</evidence>
<dbReference type="Pfam" id="PF13409">
    <property type="entry name" value="GST_N_2"/>
    <property type="match status" value="1"/>
</dbReference>
<dbReference type="EMBL" id="NJIH01000004">
    <property type="protein sequence ID" value="OWT61964.1"/>
    <property type="molecule type" value="Genomic_DNA"/>
</dbReference>